<gene>
    <name evidence="1" type="ORF">MUN82_10165</name>
</gene>
<sequence>MLHIHRDPLPDRFLLIPASDSSESAELDLSRSLHRASRSDKPSIWLDCSLITDQLSEDAVDILLAYAFMLRQQGRQLVLCHANEAIQAEFARHDEASQPSIVSTLLDQPDTESGQVQHISL</sequence>
<evidence type="ECO:0000313" key="2">
    <source>
        <dbReference type="Proteomes" id="UP000829925"/>
    </source>
</evidence>
<proteinExistence type="predicted"/>
<accession>A0A8T9T1B4</accession>
<evidence type="ECO:0000313" key="1">
    <source>
        <dbReference type="EMBL" id="UOR07441.1"/>
    </source>
</evidence>
<dbReference type="EMBL" id="CP095053">
    <property type="protein sequence ID" value="UOR07441.1"/>
    <property type="molecule type" value="Genomic_DNA"/>
</dbReference>
<dbReference type="RefSeq" id="WP_245097190.1">
    <property type="nucleotide sequence ID" value="NZ_CP095053.1"/>
</dbReference>
<organism evidence="1 2">
    <name type="scientific">Hymenobacter aerilatus</name>
    <dbReference type="NCBI Taxonomy" id="2932251"/>
    <lineage>
        <taxon>Bacteria</taxon>
        <taxon>Pseudomonadati</taxon>
        <taxon>Bacteroidota</taxon>
        <taxon>Cytophagia</taxon>
        <taxon>Cytophagales</taxon>
        <taxon>Hymenobacteraceae</taxon>
        <taxon>Hymenobacter</taxon>
    </lineage>
</organism>
<name>A0A8T9T1B4_9BACT</name>
<keyword evidence="2" id="KW-1185">Reference proteome</keyword>
<reference evidence="1 2" key="1">
    <citation type="submission" date="2022-04" db="EMBL/GenBank/DDBJ databases">
        <title>Hymenobacter sp. isolated from the air.</title>
        <authorList>
            <person name="Won M."/>
            <person name="Lee C.-M."/>
            <person name="Woen H.-Y."/>
            <person name="Kwon S.-W."/>
        </authorList>
    </citation>
    <scope>NUCLEOTIDE SEQUENCE [LARGE SCALE GENOMIC DNA]</scope>
    <source>
        <strain evidence="2">5413 J-13</strain>
    </source>
</reference>
<dbReference type="KEGG" id="haei:MUN82_10165"/>
<dbReference type="AlphaFoldDB" id="A0A8T9T1B4"/>
<protein>
    <recommendedName>
        <fullName evidence="3">STAS domain-containing protein</fullName>
    </recommendedName>
</protein>
<dbReference type="Proteomes" id="UP000829925">
    <property type="component" value="Chromosome"/>
</dbReference>
<evidence type="ECO:0008006" key="3">
    <source>
        <dbReference type="Google" id="ProtNLM"/>
    </source>
</evidence>